<accession>A0AAV4D7M3</accession>
<gene>
    <name evidence="1" type="ORF">PoB_006662500</name>
</gene>
<dbReference type="AlphaFoldDB" id="A0AAV4D7M3"/>
<keyword evidence="2" id="KW-1185">Reference proteome</keyword>
<protein>
    <submittedName>
        <fullName evidence="1">Uncharacterized protein</fullName>
    </submittedName>
</protein>
<comment type="caution">
    <text evidence="1">The sequence shown here is derived from an EMBL/GenBank/DDBJ whole genome shotgun (WGS) entry which is preliminary data.</text>
</comment>
<dbReference type="EMBL" id="BLXT01007586">
    <property type="protein sequence ID" value="GFO40120.1"/>
    <property type="molecule type" value="Genomic_DNA"/>
</dbReference>
<evidence type="ECO:0000313" key="2">
    <source>
        <dbReference type="Proteomes" id="UP000735302"/>
    </source>
</evidence>
<proteinExistence type="predicted"/>
<organism evidence="1 2">
    <name type="scientific">Plakobranchus ocellatus</name>
    <dbReference type="NCBI Taxonomy" id="259542"/>
    <lineage>
        <taxon>Eukaryota</taxon>
        <taxon>Metazoa</taxon>
        <taxon>Spiralia</taxon>
        <taxon>Lophotrochozoa</taxon>
        <taxon>Mollusca</taxon>
        <taxon>Gastropoda</taxon>
        <taxon>Heterobranchia</taxon>
        <taxon>Euthyneura</taxon>
        <taxon>Panpulmonata</taxon>
        <taxon>Sacoglossa</taxon>
        <taxon>Placobranchoidea</taxon>
        <taxon>Plakobranchidae</taxon>
        <taxon>Plakobranchus</taxon>
    </lineage>
</organism>
<evidence type="ECO:0000313" key="1">
    <source>
        <dbReference type="EMBL" id="GFO40120.1"/>
    </source>
</evidence>
<dbReference type="Proteomes" id="UP000735302">
    <property type="component" value="Unassembled WGS sequence"/>
</dbReference>
<reference evidence="1 2" key="1">
    <citation type="journal article" date="2021" name="Elife">
        <title>Chloroplast acquisition without the gene transfer in kleptoplastic sea slugs, Plakobranchus ocellatus.</title>
        <authorList>
            <person name="Maeda T."/>
            <person name="Takahashi S."/>
            <person name="Yoshida T."/>
            <person name="Shimamura S."/>
            <person name="Takaki Y."/>
            <person name="Nagai Y."/>
            <person name="Toyoda A."/>
            <person name="Suzuki Y."/>
            <person name="Arimoto A."/>
            <person name="Ishii H."/>
            <person name="Satoh N."/>
            <person name="Nishiyama T."/>
            <person name="Hasebe M."/>
            <person name="Maruyama T."/>
            <person name="Minagawa J."/>
            <person name="Obokata J."/>
            <person name="Shigenobu S."/>
        </authorList>
    </citation>
    <scope>NUCLEOTIDE SEQUENCE [LARGE SCALE GENOMIC DNA]</scope>
</reference>
<name>A0AAV4D7M3_9GAST</name>
<sequence>MISGFQILRQARATVVEIESDRWISNSLNLHTLEFSYNSRLVQHLVSPHVVESLCQAKAPLSGLELAAQSSLQTQAANNITPAITTVSATIHPPATLNHYHYNRLYHYLYYQYHHRYDIHYHQHYRHYHHRDHHNHQHHLHRYPGHCHHHYKTITIITISISITITTAITTTLTTLSSLPASLSSPLPLTRLQLLLQPLPPLLLFFPGRNQ</sequence>